<sequence length="591" mass="64703">MARATVPRAGGRRVGHHAPRADHAELQPRPPAVRRPLPLDRHLPRRRHRARPHRPGGGQGPVRPARRPSPAHHDGRGGAADDALEAAAPDPDRHPRRLAQAHPHALPDAEAQGDARLAGPAGGQDVGAPGVGRGGLRLRRLRHRLRAPLRHGHVRPGRQAALPVRAGLHLPVGGPVHAVAGRRLRSPRHRPLPVRQRQLHRCRDLLAAGPSRRGARPDRGDRRAPLPRGAPRSDLVRRIRHLRHLLPARDQGRHGPLRDAAELLPRRLGVRHVRPVRLFGVRQRAGRRPRRGPHPVDERMADRAAARGDRRDPPERRARGMSGRAVRAATRRVLRRLALALAVVAGATQPLLAQTPYSNAELIDGFMLTVFGAEVGNTARDLEAASVVKKFEGPVHYSIVSMANEDYSGSVRAFLRDLSRAVDGLTLSEAAAPRMADMVIFMVDRNDYVPTIRSEVWPGVDTGFLEENACSAVIAARPSGIERAFVFLVADEGFVPLSHCMVEEISQSLGPANDSDDLPDSIFNDSSEVNVFGVFDWYILNMLYDPRVRPGMRIDEVAAVLPDVIADARTRLPSIMATRPAIAAHASFTPP</sequence>
<evidence type="ECO:0000256" key="1">
    <source>
        <dbReference type="SAM" id="MobiDB-lite"/>
    </source>
</evidence>
<feature type="region of interest" description="Disordered" evidence="1">
    <location>
        <begin position="1"/>
        <end position="137"/>
    </location>
</feature>
<evidence type="ECO:0000313" key="3">
    <source>
        <dbReference type="Proteomes" id="UP000249590"/>
    </source>
</evidence>
<keyword evidence="3" id="KW-1185">Reference proteome</keyword>
<reference evidence="2 3" key="1">
    <citation type="submission" date="2018-05" db="EMBL/GenBank/DDBJ databases">
        <title>Acuticoccus sediminis sp. nov., isolated from deep-sea sediment of Indian Ocean.</title>
        <authorList>
            <person name="Liu X."/>
            <person name="Lai Q."/>
            <person name="Du Y."/>
            <person name="Sun F."/>
            <person name="Zhang X."/>
            <person name="Wang S."/>
            <person name="Shao Z."/>
        </authorList>
    </citation>
    <scope>NUCLEOTIDE SEQUENCE [LARGE SCALE GENOMIC DNA]</scope>
    <source>
        <strain evidence="2 3">PTG4-2</strain>
    </source>
</reference>
<feature type="compositionally biased region" description="Basic residues" evidence="1">
    <location>
        <begin position="43"/>
        <end position="54"/>
    </location>
</feature>
<feature type="compositionally biased region" description="Basic residues" evidence="1">
    <location>
        <begin position="284"/>
        <end position="293"/>
    </location>
</feature>
<accession>A0A8B2P640</accession>
<gene>
    <name evidence="2" type="ORF">DLJ53_06150</name>
</gene>
<proteinExistence type="predicted"/>
<feature type="compositionally biased region" description="Basic and acidic residues" evidence="1">
    <location>
        <begin position="215"/>
        <end position="224"/>
    </location>
</feature>
<dbReference type="EMBL" id="QHHQ01000001">
    <property type="protein sequence ID" value="RAI04542.1"/>
    <property type="molecule type" value="Genomic_DNA"/>
</dbReference>
<feature type="region of interest" description="Disordered" evidence="1">
    <location>
        <begin position="283"/>
        <end position="324"/>
    </location>
</feature>
<evidence type="ECO:0008006" key="4">
    <source>
        <dbReference type="Google" id="ProtNLM"/>
    </source>
</evidence>
<dbReference type="InterPro" id="IPR021323">
    <property type="entry name" value="DUF2927"/>
</dbReference>
<name>A0A8B2P640_9HYPH</name>
<feature type="compositionally biased region" description="Gly residues" evidence="1">
    <location>
        <begin position="120"/>
        <end position="135"/>
    </location>
</feature>
<comment type="caution">
    <text evidence="2">The sequence shown here is derived from an EMBL/GenBank/DDBJ whole genome shotgun (WGS) entry which is preliminary data.</text>
</comment>
<evidence type="ECO:0000313" key="2">
    <source>
        <dbReference type="EMBL" id="RAI04542.1"/>
    </source>
</evidence>
<dbReference type="AlphaFoldDB" id="A0A8B2P640"/>
<feature type="region of interest" description="Disordered" evidence="1">
    <location>
        <begin position="206"/>
        <end position="235"/>
    </location>
</feature>
<dbReference type="Pfam" id="PF11150">
    <property type="entry name" value="DUF2927"/>
    <property type="match status" value="1"/>
</dbReference>
<protein>
    <recommendedName>
        <fullName evidence="4">DUF2927 domain-containing protein</fullName>
    </recommendedName>
</protein>
<feature type="compositionally biased region" description="Basic and acidic residues" evidence="1">
    <location>
        <begin position="294"/>
        <end position="318"/>
    </location>
</feature>
<dbReference type="Proteomes" id="UP000249590">
    <property type="component" value="Unassembled WGS sequence"/>
</dbReference>
<organism evidence="2 3">
    <name type="scientific">Acuticoccus sediminis</name>
    <dbReference type="NCBI Taxonomy" id="2184697"/>
    <lineage>
        <taxon>Bacteria</taxon>
        <taxon>Pseudomonadati</taxon>
        <taxon>Pseudomonadota</taxon>
        <taxon>Alphaproteobacteria</taxon>
        <taxon>Hyphomicrobiales</taxon>
        <taxon>Amorphaceae</taxon>
        <taxon>Acuticoccus</taxon>
    </lineage>
</organism>